<dbReference type="PANTHER" id="PTHR41795">
    <property type="entry name" value="EXOPOLYSACCHARIDE SYNTHESIS PROTEIN"/>
    <property type="match status" value="1"/>
</dbReference>
<feature type="transmembrane region" description="Helical" evidence="1">
    <location>
        <begin position="175"/>
        <end position="192"/>
    </location>
</feature>
<gene>
    <name evidence="2" type="ORF">NLU14_16505</name>
</gene>
<keyword evidence="1" id="KW-0812">Transmembrane</keyword>
<dbReference type="Proteomes" id="UP001143391">
    <property type="component" value="Unassembled WGS sequence"/>
</dbReference>
<protein>
    <submittedName>
        <fullName evidence="2">Exopolysaccharide biosynthesis protein</fullName>
    </submittedName>
</protein>
<feature type="transmembrane region" description="Helical" evidence="1">
    <location>
        <begin position="150"/>
        <end position="168"/>
    </location>
</feature>
<keyword evidence="1" id="KW-1133">Transmembrane helix</keyword>
<evidence type="ECO:0000313" key="3">
    <source>
        <dbReference type="Proteomes" id="UP001143391"/>
    </source>
</evidence>
<dbReference type="PANTHER" id="PTHR41795:SF1">
    <property type="entry name" value="EXOPOLYSACCHARIDE SYNTHESIS PROTEIN"/>
    <property type="match status" value="1"/>
</dbReference>
<keyword evidence="1" id="KW-0472">Membrane</keyword>
<evidence type="ECO:0000256" key="1">
    <source>
        <dbReference type="SAM" id="Phobius"/>
    </source>
</evidence>
<name>A0ABT5YDR2_9GAMM</name>
<evidence type="ECO:0000313" key="2">
    <source>
        <dbReference type="EMBL" id="MDF0751833.1"/>
    </source>
</evidence>
<comment type="caution">
    <text evidence="2">The sequence shown here is derived from an EMBL/GenBank/DDBJ whole genome shotgun (WGS) entry which is preliminary data.</text>
</comment>
<feature type="transmembrane region" description="Helical" evidence="1">
    <location>
        <begin position="41"/>
        <end position="59"/>
    </location>
</feature>
<accession>A0ABT5YDR2</accession>
<dbReference type="Pfam" id="PF06055">
    <property type="entry name" value="ExoD"/>
    <property type="match status" value="1"/>
</dbReference>
<reference evidence="2" key="1">
    <citation type="submission" date="2022-07" db="EMBL/GenBank/DDBJ databases">
        <title>Marinobacter iranensis a new bacterium isolate from a hipersaline lake in Iran.</title>
        <authorList>
            <person name="Mohammad A.M.A."/>
            <person name="Cristina S.-P."/>
            <person name="Antonio V."/>
        </authorList>
    </citation>
    <scope>NUCLEOTIDE SEQUENCE</scope>
    <source>
        <strain evidence="2">71-i</strain>
    </source>
</reference>
<dbReference type="PIRSF" id="PIRSF033239">
    <property type="entry name" value="ExoD"/>
    <property type="match status" value="1"/>
</dbReference>
<proteinExistence type="predicted"/>
<dbReference type="RefSeq" id="WP_275708524.1">
    <property type="nucleotide sequence ID" value="NZ_JANCMW010000011.1"/>
</dbReference>
<dbReference type="InterPro" id="IPR010331">
    <property type="entry name" value="ExoD"/>
</dbReference>
<sequence length="197" mass="21345">MEDQGDPANIEQLLDRIEAGAENRAFVSIGEMMDSVGRRTFGPMVLLVGIILVTPLSGLPGMPTLMGLLTLLTLGQVLLGRNHFWLPGWIVKREIPRQRLLQGLKWLRRPARVIDRLIRPRLTLLVKGPGLYVMALGCMVIAGVMPATEIVPFSASIAGVALMAFGLAMISKDGLLALFAWGISLIGPIMLIRNLGG</sequence>
<keyword evidence="3" id="KW-1185">Reference proteome</keyword>
<feature type="transmembrane region" description="Helical" evidence="1">
    <location>
        <begin position="124"/>
        <end position="144"/>
    </location>
</feature>
<organism evidence="2 3">
    <name type="scientific">Marinobacter iranensis</name>
    <dbReference type="NCBI Taxonomy" id="2962607"/>
    <lineage>
        <taxon>Bacteria</taxon>
        <taxon>Pseudomonadati</taxon>
        <taxon>Pseudomonadota</taxon>
        <taxon>Gammaproteobacteria</taxon>
        <taxon>Pseudomonadales</taxon>
        <taxon>Marinobacteraceae</taxon>
        <taxon>Marinobacter</taxon>
    </lineage>
</organism>
<dbReference type="EMBL" id="JANCMW010000011">
    <property type="protein sequence ID" value="MDF0751833.1"/>
    <property type="molecule type" value="Genomic_DNA"/>
</dbReference>